<accession>X1QJB8</accession>
<protein>
    <submittedName>
        <fullName evidence="1">Uncharacterized protein</fullName>
    </submittedName>
</protein>
<name>X1QJB8_9ZZZZ</name>
<comment type="caution">
    <text evidence="1">The sequence shown here is derived from an EMBL/GenBank/DDBJ whole genome shotgun (WGS) entry which is preliminary data.</text>
</comment>
<organism evidence="1">
    <name type="scientific">marine sediment metagenome</name>
    <dbReference type="NCBI Taxonomy" id="412755"/>
    <lineage>
        <taxon>unclassified sequences</taxon>
        <taxon>metagenomes</taxon>
        <taxon>ecological metagenomes</taxon>
    </lineage>
</organism>
<feature type="non-terminal residue" evidence="1">
    <location>
        <position position="1"/>
    </location>
</feature>
<dbReference type="AlphaFoldDB" id="X1QJB8"/>
<proteinExistence type="predicted"/>
<reference evidence="1" key="1">
    <citation type="journal article" date="2014" name="Front. Microbiol.">
        <title>High frequency of phylogenetically diverse reductive dehalogenase-homologous genes in deep subseafloor sedimentary metagenomes.</title>
        <authorList>
            <person name="Kawai M."/>
            <person name="Futagami T."/>
            <person name="Toyoda A."/>
            <person name="Takaki Y."/>
            <person name="Nishi S."/>
            <person name="Hori S."/>
            <person name="Arai W."/>
            <person name="Tsubouchi T."/>
            <person name="Morono Y."/>
            <person name="Uchiyama I."/>
            <person name="Ito T."/>
            <person name="Fujiyama A."/>
            <person name="Inagaki F."/>
            <person name="Takami H."/>
        </authorList>
    </citation>
    <scope>NUCLEOTIDE SEQUENCE</scope>
    <source>
        <strain evidence="1">Expedition CK06-06</strain>
    </source>
</reference>
<evidence type="ECO:0000313" key="1">
    <source>
        <dbReference type="EMBL" id="GAI68562.1"/>
    </source>
</evidence>
<sequence>QRGVDGAKKKGDSKIMSAKDTLFKMAMTSIRLLELCTRGQAKKVIPKKDYNEIKGLVQEIRELAETLP</sequence>
<dbReference type="EMBL" id="BARW01003563">
    <property type="protein sequence ID" value="GAI68562.1"/>
    <property type="molecule type" value="Genomic_DNA"/>
</dbReference>
<gene>
    <name evidence="1" type="ORF">S12H4_08993</name>
</gene>